<gene>
    <name evidence="3" type="ORF">TSA66_03750</name>
</gene>
<dbReference type="RefSeq" id="WP_040039033.1">
    <property type="nucleotide sequence ID" value="NZ_JWJG01000028.1"/>
</dbReference>
<keyword evidence="4" id="KW-1185">Reference proteome</keyword>
<dbReference type="InterPro" id="IPR043726">
    <property type="entry name" value="LiaI-LiaF-like_TM1"/>
</dbReference>
<evidence type="ECO:0000259" key="2">
    <source>
        <dbReference type="Pfam" id="PF18917"/>
    </source>
</evidence>
<keyword evidence="1" id="KW-0472">Membrane</keyword>
<protein>
    <recommendedName>
        <fullName evidence="2">LiaI-LiaF-like transmembrane region domain-containing protein</fullName>
    </recommendedName>
</protein>
<reference evidence="3 4" key="1">
    <citation type="submission" date="2014-12" db="EMBL/GenBank/DDBJ databases">
        <title>Denitrispirillum autotrophicum gen. nov., sp. nov., Denitrifying, Facultatively Autotrophic Bacteria Isolated from Rice Paddy Soil.</title>
        <authorList>
            <person name="Ishii S."/>
            <person name="Ashida N."/>
            <person name="Ohno H."/>
            <person name="Otsuka S."/>
            <person name="Yokota A."/>
            <person name="Senoo K."/>
        </authorList>
    </citation>
    <scope>NUCLEOTIDE SEQUENCE [LARGE SCALE GENOMIC DNA]</scope>
    <source>
        <strain evidence="3 4">TSA66</strain>
    </source>
</reference>
<proteinExistence type="predicted"/>
<keyword evidence="1" id="KW-0812">Transmembrane</keyword>
<name>A0A0C2BFV1_9BURK</name>
<dbReference type="Proteomes" id="UP000031572">
    <property type="component" value="Unassembled WGS sequence"/>
</dbReference>
<feature type="transmembrane region" description="Helical" evidence="1">
    <location>
        <begin position="12"/>
        <end position="32"/>
    </location>
</feature>
<feature type="domain" description="LiaI-LiaF-like transmembrane region" evidence="2">
    <location>
        <begin position="13"/>
        <end position="54"/>
    </location>
</feature>
<dbReference type="AlphaFoldDB" id="A0A0C2BFV1"/>
<evidence type="ECO:0000313" key="4">
    <source>
        <dbReference type="Proteomes" id="UP000031572"/>
    </source>
</evidence>
<dbReference type="EMBL" id="JWJG01000028">
    <property type="protein sequence ID" value="KIF80120.1"/>
    <property type="molecule type" value="Genomic_DNA"/>
</dbReference>
<evidence type="ECO:0000256" key="1">
    <source>
        <dbReference type="SAM" id="Phobius"/>
    </source>
</evidence>
<organism evidence="3 4">
    <name type="scientific">Noviherbaspirillum autotrophicum</name>
    <dbReference type="NCBI Taxonomy" id="709839"/>
    <lineage>
        <taxon>Bacteria</taxon>
        <taxon>Pseudomonadati</taxon>
        <taxon>Pseudomonadota</taxon>
        <taxon>Betaproteobacteria</taxon>
        <taxon>Burkholderiales</taxon>
        <taxon>Oxalobacteraceae</taxon>
        <taxon>Noviherbaspirillum</taxon>
    </lineage>
</organism>
<comment type="caution">
    <text evidence="3">The sequence shown here is derived from an EMBL/GenBank/DDBJ whole genome shotgun (WGS) entry which is preliminary data.</text>
</comment>
<feature type="transmembrane region" description="Helical" evidence="1">
    <location>
        <begin position="38"/>
        <end position="55"/>
    </location>
</feature>
<keyword evidence="1" id="KW-1133">Transmembrane helix</keyword>
<sequence length="63" mass="7112">MENPQTRRSKGLLGPLILIVVGIVLLLERSGVLDRHTLWQWIPLLPLVLGGALLVKRLRHDAR</sequence>
<dbReference type="Pfam" id="PF18917">
    <property type="entry name" value="LiaI-LiaF-like_TM1"/>
    <property type="match status" value="1"/>
</dbReference>
<evidence type="ECO:0000313" key="3">
    <source>
        <dbReference type="EMBL" id="KIF80120.1"/>
    </source>
</evidence>
<accession>A0A0C2BFV1</accession>